<protein>
    <submittedName>
        <fullName evidence="2">Uncharacterized protein</fullName>
    </submittedName>
</protein>
<name>A0A6G0WAS7_9STRA</name>
<reference evidence="2 3" key="1">
    <citation type="submission" date="2019-07" db="EMBL/GenBank/DDBJ databases">
        <title>Genomics analysis of Aphanomyces spp. identifies a new class of oomycete effector associated with host adaptation.</title>
        <authorList>
            <person name="Gaulin E."/>
        </authorList>
    </citation>
    <scope>NUCLEOTIDE SEQUENCE [LARGE SCALE GENOMIC DNA]</scope>
    <source>
        <strain evidence="2 3">ATCC 201684</strain>
    </source>
</reference>
<evidence type="ECO:0000256" key="1">
    <source>
        <dbReference type="SAM" id="MobiDB-lite"/>
    </source>
</evidence>
<organism evidence="2 3">
    <name type="scientific">Aphanomyces euteiches</name>
    <dbReference type="NCBI Taxonomy" id="100861"/>
    <lineage>
        <taxon>Eukaryota</taxon>
        <taxon>Sar</taxon>
        <taxon>Stramenopiles</taxon>
        <taxon>Oomycota</taxon>
        <taxon>Saprolegniomycetes</taxon>
        <taxon>Saprolegniales</taxon>
        <taxon>Verrucalvaceae</taxon>
        <taxon>Aphanomyces</taxon>
    </lineage>
</organism>
<keyword evidence="3" id="KW-1185">Reference proteome</keyword>
<gene>
    <name evidence="2" type="ORF">Ae201684_016994</name>
</gene>
<evidence type="ECO:0000313" key="3">
    <source>
        <dbReference type="Proteomes" id="UP000481153"/>
    </source>
</evidence>
<sequence>MRPKSPKSECGSYATTNSASLSQLSKDERADVESNRPPNACIDEGCMWTRYMLDVCTQHLDHTVGVCDEMLKTSKKPHDKLIALKTSTQTLRRLLDTNPFLWYDRAASSGHRYDERRQPHVCTVLSDEEEERAHFQ</sequence>
<dbReference type="Proteomes" id="UP000481153">
    <property type="component" value="Unassembled WGS sequence"/>
</dbReference>
<evidence type="ECO:0000313" key="2">
    <source>
        <dbReference type="EMBL" id="KAF0724332.1"/>
    </source>
</evidence>
<accession>A0A6G0WAS7</accession>
<comment type="caution">
    <text evidence="2">The sequence shown here is derived from an EMBL/GenBank/DDBJ whole genome shotgun (WGS) entry which is preliminary data.</text>
</comment>
<feature type="region of interest" description="Disordered" evidence="1">
    <location>
        <begin position="1"/>
        <end position="39"/>
    </location>
</feature>
<dbReference type="VEuPathDB" id="FungiDB:AeMF1_021472"/>
<dbReference type="EMBL" id="VJMJ01000273">
    <property type="protein sequence ID" value="KAF0724332.1"/>
    <property type="molecule type" value="Genomic_DNA"/>
</dbReference>
<proteinExistence type="predicted"/>
<dbReference type="AlphaFoldDB" id="A0A6G0WAS7"/>
<feature type="compositionally biased region" description="Polar residues" evidence="1">
    <location>
        <begin position="13"/>
        <end position="24"/>
    </location>
</feature>
<feature type="compositionally biased region" description="Basic and acidic residues" evidence="1">
    <location>
        <begin position="25"/>
        <end position="34"/>
    </location>
</feature>